<accession>A0ACC2I8D6</accession>
<organism evidence="1 2">
    <name type="scientific">Boeremia exigua</name>
    <dbReference type="NCBI Taxonomy" id="749465"/>
    <lineage>
        <taxon>Eukaryota</taxon>
        <taxon>Fungi</taxon>
        <taxon>Dikarya</taxon>
        <taxon>Ascomycota</taxon>
        <taxon>Pezizomycotina</taxon>
        <taxon>Dothideomycetes</taxon>
        <taxon>Pleosporomycetidae</taxon>
        <taxon>Pleosporales</taxon>
        <taxon>Pleosporineae</taxon>
        <taxon>Didymellaceae</taxon>
        <taxon>Boeremia</taxon>
    </lineage>
</organism>
<keyword evidence="2" id="KW-1185">Reference proteome</keyword>
<dbReference type="Proteomes" id="UP001153331">
    <property type="component" value="Unassembled WGS sequence"/>
</dbReference>
<dbReference type="EMBL" id="JAPHNI010000415">
    <property type="protein sequence ID" value="KAJ8111337.1"/>
    <property type="molecule type" value="Genomic_DNA"/>
</dbReference>
<gene>
    <name evidence="1" type="ORF">OPT61_g6046</name>
</gene>
<proteinExistence type="predicted"/>
<protein>
    <submittedName>
        <fullName evidence="1">Uncharacterized protein</fullName>
    </submittedName>
</protein>
<reference evidence="1" key="1">
    <citation type="submission" date="2022-11" db="EMBL/GenBank/DDBJ databases">
        <title>Genome Sequence of Boeremia exigua.</title>
        <authorList>
            <person name="Buettner E."/>
        </authorList>
    </citation>
    <scope>NUCLEOTIDE SEQUENCE</scope>
    <source>
        <strain evidence="1">CU02</strain>
    </source>
</reference>
<sequence length="357" mass="40725">MNTHTMSKSSTSSSVNSLSSSASSQEDDFGRYTCGQTLTIKRHIPDPPCGRDYGWPPGLSVPDNISKLEWCLAHPPTPGSTDPNDTRDITLAKSIRTGYDRGAQVFLTNDGLVAKIYDPLYYRFYDRDWPSETIDVATEADHDYTIETAAYIALQGTDVQASIMPQYYGSWTTDIHTELKGQHHLRDVRMILVEHIVGIPMIDIDPFDLSLRARNNIMYRVIEAEMDLRIAGLEHSDYESRNIMLRCAYTEAEACHKSSFEDSNLRVCVIDYGISFVYDVAGLKPLDPGYHNPLFCWPGRNLWCHDGWLPPRVEAVEWMWDMWGCGGKDKKYIKVERNMDDLLHRPVFPQELPHLPK</sequence>
<comment type="caution">
    <text evidence="1">The sequence shown here is derived from an EMBL/GenBank/DDBJ whole genome shotgun (WGS) entry which is preliminary data.</text>
</comment>
<name>A0ACC2I8D6_9PLEO</name>
<evidence type="ECO:0000313" key="1">
    <source>
        <dbReference type="EMBL" id="KAJ8111337.1"/>
    </source>
</evidence>
<evidence type="ECO:0000313" key="2">
    <source>
        <dbReference type="Proteomes" id="UP001153331"/>
    </source>
</evidence>